<dbReference type="Gene3D" id="2.40.10.220">
    <property type="entry name" value="predicted glycosyltransferase like domains"/>
    <property type="match status" value="1"/>
</dbReference>
<dbReference type="Pfam" id="PF12945">
    <property type="entry name" value="PilZNR"/>
    <property type="match status" value="1"/>
</dbReference>
<dbReference type="InterPro" id="IPR009875">
    <property type="entry name" value="PilZ_domain"/>
</dbReference>
<keyword evidence="3" id="KW-0966">Cell projection</keyword>
<dbReference type="EMBL" id="JACEGA010000001">
    <property type="protein sequence ID" value="MBB2182760.1"/>
    <property type="molecule type" value="Genomic_DNA"/>
</dbReference>
<evidence type="ECO:0000259" key="2">
    <source>
        <dbReference type="Pfam" id="PF12945"/>
    </source>
</evidence>
<comment type="caution">
    <text evidence="3">The sequence shown here is derived from an EMBL/GenBank/DDBJ whole genome shotgun (WGS) entry which is preliminary data.</text>
</comment>
<reference evidence="3 4" key="1">
    <citation type="submission" date="2020-07" db="EMBL/GenBank/DDBJ databases">
        <title>Characterization and genome sequencing of isolate MD1, a novel member within the family Lachnospiraceae.</title>
        <authorList>
            <person name="Rettenmaier R."/>
            <person name="Di Bello L."/>
            <person name="Zinser C."/>
            <person name="Scheitz K."/>
            <person name="Liebl W."/>
            <person name="Zverlov V."/>
        </authorList>
    </citation>
    <scope>NUCLEOTIDE SEQUENCE [LARGE SCALE GENOMIC DNA]</scope>
    <source>
        <strain evidence="3 4">MD1</strain>
    </source>
</reference>
<keyword evidence="3" id="KW-0969">Cilium</keyword>
<dbReference type="RefSeq" id="WP_228352459.1">
    <property type="nucleotide sequence ID" value="NZ_JACEGA010000001.1"/>
</dbReference>
<dbReference type="AlphaFoldDB" id="A0A839JZD0"/>
<keyword evidence="4" id="KW-1185">Reference proteome</keyword>
<keyword evidence="3" id="KW-0282">Flagellum</keyword>
<evidence type="ECO:0000313" key="4">
    <source>
        <dbReference type="Proteomes" id="UP000574276"/>
    </source>
</evidence>
<sequence>MLRDILTLGDKIDVKKLDRNGKPLPNVRTLISQLVNIGDTDIIHIAAPIIYGKVIILEVGEYYNLCIYTNKGLYQCNCIILSNHRENNTIVSVVRIMTKLEKYQRRQYYRLECVIPIQYRIITIEERILENKLKLGDFRNTEERSECRKKLNHFNLEWLPASITDLSGGGVRFNSSMNHSPSDNVRLRLELTAGGELRKLELNVDIISSNRLENRSDIYEQRAVFSDILQKDRDFLIKYIFEQERQRRKNEKL</sequence>
<feature type="domain" description="PilZ" evidence="1">
    <location>
        <begin position="154"/>
        <end position="242"/>
    </location>
</feature>
<proteinExistence type="predicted"/>
<gene>
    <name evidence="3" type="ORF">H0486_07705</name>
</gene>
<dbReference type="InterPro" id="IPR009926">
    <property type="entry name" value="T3SS_YcgR_PilZN"/>
</dbReference>
<organism evidence="3 4">
    <name type="scientific">Variimorphobacter saccharofermentans</name>
    <dbReference type="NCBI Taxonomy" id="2755051"/>
    <lineage>
        <taxon>Bacteria</taxon>
        <taxon>Bacillati</taxon>
        <taxon>Bacillota</taxon>
        <taxon>Clostridia</taxon>
        <taxon>Lachnospirales</taxon>
        <taxon>Lachnospiraceae</taxon>
        <taxon>Variimorphobacter</taxon>
    </lineage>
</organism>
<evidence type="ECO:0000259" key="1">
    <source>
        <dbReference type="Pfam" id="PF07238"/>
    </source>
</evidence>
<dbReference type="Proteomes" id="UP000574276">
    <property type="component" value="Unassembled WGS sequence"/>
</dbReference>
<dbReference type="GO" id="GO:0035438">
    <property type="term" value="F:cyclic-di-GMP binding"/>
    <property type="evidence" value="ECO:0007669"/>
    <property type="project" value="InterPro"/>
</dbReference>
<protein>
    <submittedName>
        <fullName evidence="3">Flagellar brake protein</fullName>
    </submittedName>
</protein>
<accession>A0A839JZD0</accession>
<dbReference type="Pfam" id="PF07238">
    <property type="entry name" value="PilZ"/>
    <property type="match status" value="1"/>
</dbReference>
<evidence type="ECO:0000313" key="3">
    <source>
        <dbReference type="EMBL" id="MBB2182760.1"/>
    </source>
</evidence>
<feature type="domain" description="Type III secretion system flagellar brake protein YcgR PilZN" evidence="2">
    <location>
        <begin position="8"/>
        <end position="87"/>
    </location>
</feature>
<name>A0A839JZD0_9FIRM</name>